<dbReference type="WBParaSite" id="nOo.2.0.1.t10682-RA">
    <property type="protein sequence ID" value="nOo.2.0.1.t10682-RA"/>
    <property type="gene ID" value="nOo.2.0.1.g10682"/>
</dbReference>
<reference evidence="3" key="1">
    <citation type="submission" date="2016-06" db="UniProtKB">
        <authorList>
            <consortium name="WormBaseParasite"/>
        </authorList>
    </citation>
    <scope>IDENTIFICATION</scope>
</reference>
<protein>
    <submittedName>
        <fullName evidence="3">Galectin domain-containing protein</fullName>
    </submittedName>
</protein>
<dbReference type="OrthoDB" id="5788549at2759"/>
<proteinExistence type="predicted"/>
<reference evidence="1 2" key="2">
    <citation type="submission" date="2018-08" db="EMBL/GenBank/DDBJ databases">
        <authorList>
            <person name="Laetsch R D."/>
            <person name="Stevens L."/>
            <person name="Kumar S."/>
            <person name="Blaxter L. M."/>
        </authorList>
    </citation>
    <scope>NUCLEOTIDE SEQUENCE [LARGE SCALE GENOMIC DNA]</scope>
</reference>
<sequence>MNEQGPSRKKEKEPLIITVPRGLLRRSLQQIIPGKNSRISFVVNGTDIRLQHLQFSPSETWDYDLSRVQHLPYRFAGFRNLRSPSPPIMYPYEFARYYHDRLPRRPICPPEHGRYYPVPLSPRYTINPIYYPPPNYIYVSPDKRLPQKRKVISKLARRRGVMIEPSTGKIQIVKRRTHEDIKKSD</sequence>
<gene>
    <name evidence="1" type="ORF">NOO_LOCUS10682</name>
</gene>
<dbReference type="Proteomes" id="UP000271087">
    <property type="component" value="Unassembled WGS sequence"/>
</dbReference>
<evidence type="ECO:0000313" key="3">
    <source>
        <dbReference type="WBParaSite" id="nOo.2.0.1.t10682-RA"/>
    </source>
</evidence>
<dbReference type="EMBL" id="UYRW01006408">
    <property type="protein sequence ID" value="VDM94409.1"/>
    <property type="molecule type" value="Genomic_DNA"/>
</dbReference>
<accession>A0A182ERB6</accession>
<name>A0A182ERB6_ONCOC</name>
<keyword evidence="2" id="KW-1185">Reference proteome</keyword>
<organism evidence="3">
    <name type="scientific">Onchocerca ochengi</name>
    <name type="common">Filarial nematode worm</name>
    <dbReference type="NCBI Taxonomy" id="42157"/>
    <lineage>
        <taxon>Eukaryota</taxon>
        <taxon>Metazoa</taxon>
        <taxon>Ecdysozoa</taxon>
        <taxon>Nematoda</taxon>
        <taxon>Chromadorea</taxon>
        <taxon>Rhabditida</taxon>
        <taxon>Spirurina</taxon>
        <taxon>Spiruromorpha</taxon>
        <taxon>Filarioidea</taxon>
        <taxon>Onchocercidae</taxon>
        <taxon>Onchocerca</taxon>
    </lineage>
</organism>
<evidence type="ECO:0000313" key="1">
    <source>
        <dbReference type="EMBL" id="VDM94409.1"/>
    </source>
</evidence>
<dbReference type="AlphaFoldDB" id="A0A182ERB6"/>
<evidence type="ECO:0000313" key="2">
    <source>
        <dbReference type="Proteomes" id="UP000271087"/>
    </source>
</evidence>